<gene>
    <name evidence="2" type="ORF">L9F63_026539</name>
</gene>
<evidence type="ECO:0000313" key="2">
    <source>
        <dbReference type="EMBL" id="KAJ9598927.1"/>
    </source>
</evidence>
<dbReference type="AlphaFoldDB" id="A0AAD8AH43"/>
<dbReference type="Proteomes" id="UP001233999">
    <property type="component" value="Unassembled WGS sequence"/>
</dbReference>
<protein>
    <submittedName>
        <fullName evidence="2">Uncharacterized protein</fullName>
    </submittedName>
</protein>
<organism evidence="2 3">
    <name type="scientific">Diploptera punctata</name>
    <name type="common">Pacific beetle cockroach</name>
    <dbReference type="NCBI Taxonomy" id="6984"/>
    <lineage>
        <taxon>Eukaryota</taxon>
        <taxon>Metazoa</taxon>
        <taxon>Ecdysozoa</taxon>
        <taxon>Arthropoda</taxon>
        <taxon>Hexapoda</taxon>
        <taxon>Insecta</taxon>
        <taxon>Pterygota</taxon>
        <taxon>Neoptera</taxon>
        <taxon>Polyneoptera</taxon>
        <taxon>Dictyoptera</taxon>
        <taxon>Blattodea</taxon>
        <taxon>Blaberoidea</taxon>
        <taxon>Blaberidae</taxon>
        <taxon>Diplopterinae</taxon>
        <taxon>Diploptera</taxon>
    </lineage>
</organism>
<reference evidence="2" key="2">
    <citation type="submission" date="2023-05" db="EMBL/GenBank/DDBJ databases">
        <authorList>
            <person name="Fouks B."/>
        </authorList>
    </citation>
    <scope>NUCLEOTIDE SEQUENCE</scope>
    <source>
        <strain evidence="2">Stay&amp;Tobe</strain>
        <tissue evidence="2">Testes</tissue>
    </source>
</reference>
<keyword evidence="3" id="KW-1185">Reference proteome</keyword>
<accession>A0AAD8AH43</accession>
<evidence type="ECO:0000313" key="3">
    <source>
        <dbReference type="Proteomes" id="UP001233999"/>
    </source>
</evidence>
<feature type="region of interest" description="Disordered" evidence="1">
    <location>
        <begin position="212"/>
        <end position="263"/>
    </location>
</feature>
<dbReference type="EMBL" id="JASPKZ010000846">
    <property type="protein sequence ID" value="KAJ9598927.1"/>
    <property type="molecule type" value="Genomic_DNA"/>
</dbReference>
<comment type="caution">
    <text evidence="2">The sequence shown here is derived from an EMBL/GenBank/DDBJ whole genome shotgun (WGS) entry which is preliminary data.</text>
</comment>
<proteinExistence type="predicted"/>
<evidence type="ECO:0000256" key="1">
    <source>
        <dbReference type="SAM" id="MobiDB-lite"/>
    </source>
</evidence>
<feature type="compositionally biased region" description="Polar residues" evidence="1">
    <location>
        <begin position="1"/>
        <end position="10"/>
    </location>
</feature>
<sequence>MQQQDNNGSNRPKRYSSLRQRSLRESGTTCTQAPPNAYFQAAADLEAGDSGNNRPNHYSTIQPCSGVVYPQLDPAPTYFPPAGYGTPQPVYGDTPQHPLSAGTLPLEIIMPHAHAAGPTYAATFPSPLTGFVGPALQMLPPDAGAPPPFITVSAPGAAILNYVVTPSAYTAFLSYTAMPAAGPPPTELYQPQSGIMYYNTEERNIVPITQKRQRSALQIVPSPERAPRGHGRTNREETSPPGHLRGAGDASSAAVMTSTGRCS</sequence>
<feature type="region of interest" description="Disordered" evidence="1">
    <location>
        <begin position="1"/>
        <end position="54"/>
    </location>
</feature>
<feature type="compositionally biased region" description="Polar residues" evidence="1">
    <location>
        <begin position="17"/>
        <end position="34"/>
    </location>
</feature>
<reference evidence="2" key="1">
    <citation type="journal article" date="2023" name="IScience">
        <title>Live-bearing cockroach genome reveals convergent evolutionary mechanisms linked to viviparity in insects and beyond.</title>
        <authorList>
            <person name="Fouks B."/>
            <person name="Harrison M.C."/>
            <person name="Mikhailova A.A."/>
            <person name="Marchal E."/>
            <person name="English S."/>
            <person name="Carruthers M."/>
            <person name="Jennings E.C."/>
            <person name="Chiamaka E.L."/>
            <person name="Frigard R.A."/>
            <person name="Pippel M."/>
            <person name="Attardo G.M."/>
            <person name="Benoit J.B."/>
            <person name="Bornberg-Bauer E."/>
            <person name="Tobe S.S."/>
        </authorList>
    </citation>
    <scope>NUCLEOTIDE SEQUENCE</scope>
    <source>
        <strain evidence="2">Stay&amp;Tobe</strain>
    </source>
</reference>
<feature type="compositionally biased region" description="Polar residues" evidence="1">
    <location>
        <begin position="254"/>
        <end position="263"/>
    </location>
</feature>
<name>A0AAD8AH43_DIPPU</name>